<dbReference type="AlphaFoldDB" id="A0A2T0FKZ8"/>
<comment type="similarity">
    <text evidence="2">Belongs to the amino acid/polyamine transporter 2 family.</text>
</comment>
<feature type="transmembrane region" description="Helical" evidence="6">
    <location>
        <begin position="453"/>
        <end position="477"/>
    </location>
</feature>
<reference evidence="8 9" key="1">
    <citation type="submission" date="2017-04" db="EMBL/GenBank/DDBJ databases">
        <title>Genome sequencing of [Candida] sorbophila.</title>
        <authorList>
            <person name="Ahn J.O."/>
        </authorList>
    </citation>
    <scope>NUCLEOTIDE SEQUENCE [LARGE SCALE GENOMIC DNA]</scope>
    <source>
        <strain evidence="8 9">DS02</strain>
    </source>
</reference>
<gene>
    <name evidence="8" type="ORF">B9G98_03267</name>
</gene>
<feature type="transmembrane region" description="Helical" evidence="6">
    <location>
        <begin position="105"/>
        <end position="126"/>
    </location>
</feature>
<evidence type="ECO:0000256" key="5">
    <source>
        <dbReference type="ARBA" id="ARBA00023136"/>
    </source>
</evidence>
<comment type="caution">
    <text evidence="8">The sequence shown here is derived from an EMBL/GenBank/DDBJ whole genome shotgun (WGS) entry which is preliminary data.</text>
</comment>
<feature type="transmembrane region" description="Helical" evidence="6">
    <location>
        <begin position="215"/>
        <end position="237"/>
    </location>
</feature>
<feature type="transmembrane region" description="Helical" evidence="6">
    <location>
        <begin position="427"/>
        <end position="447"/>
    </location>
</feature>
<comment type="subcellular location">
    <subcellularLocation>
        <location evidence="1">Membrane</location>
        <topology evidence="1">Multi-pass membrane protein</topology>
    </subcellularLocation>
</comment>
<protein>
    <submittedName>
        <fullName evidence="8">N amino acid transport system protein</fullName>
    </submittedName>
</protein>
<evidence type="ECO:0000313" key="8">
    <source>
        <dbReference type="EMBL" id="PRT55647.1"/>
    </source>
</evidence>
<feature type="transmembrane region" description="Helical" evidence="6">
    <location>
        <begin position="132"/>
        <end position="152"/>
    </location>
</feature>
<feature type="transmembrane region" description="Helical" evidence="6">
    <location>
        <begin position="340"/>
        <end position="362"/>
    </location>
</feature>
<dbReference type="Pfam" id="PF01490">
    <property type="entry name" value="Aa_trans"/>
    <property type="match status" value="1"/>
</dbReference>
<feature type="transmembrane region" description="Helical" evidence="6">
    <location>
        <begin position="382"/>
        <end position="407"/>
    </location>
</feature>
<dbReference type="OrthoDB" id="40134at2759"/>
<evidence type="ECO:0000259" key="7">
    <source>
        <dbReference type="Pfam" id="PF01490"/>
    </source>
</evidence>
<dbReference type="GO" id="GO:0016020">
    <property type="term" value="C:membrane"/>
    <property type="evidence" value="ECO:0007669"/>
    <property type="project" value="UniProtKB-SubCell"/>
</dbReference>
<feature type="transmembrane region" description="Helical" evidence="6">
    <location>
        <begin position="185"/>
        <end position="209"/>
    </location>
</feature>
<proteinExistence type="inferred from homology"/>
<feature type="transmembrane region" description="Helical" evidence="6">
    <location>
        <begin position="249"/>
        <end position="269"/>
    </location>
</feature>
<dbReference type="GeneID" id="36517015"/>
<feature type="transmembrane region" description="Helical" evidence="6">
    <location>
        <begin position="310"/>
        <end position="328"/>
    </location>
</feature>
<keyword evidence="9" id="KW-1185">Reference proteome</keyword>
<keyword evidence="3 6" id="KW-0812">Transmembrane</keyword>
<dbReference type="Proteomes" id="UP000238350">
    <property type="component" value="Unassembled WGS sequence"/>
</dbReference>
<keyword evidence="4 6" id="KW-1133">Transmembrane helix</keyword>
<dbReference type="GO" id="GO:0015179">
    <property type="term" value="F:L-amino acid transmembrane transporter activity"/>
    <property type="evidence" value="ECO:0007669"/>
    <property type="project" value="TreeGrafter"/>
</dbReference>
<dbReference type="STRING" id="45607.A0A2T0FKZ8"/>
<evidence type="ECO:0000313" key="9">
    <source>
        <dbReference type="Proteomes" id="UP000238350"/>
    </source>
</evidence>
<feature type="transmembrane region" description="Helical" evidence="6">
    <location>
        <begin position="524"/>
        <end position="545"/>
    </location>
</feature>
<dbReference type="PANTHER" id="PTHR22950">
    <property type="entry name" value="AMINO ACID TRANSPORTER"/>
    <property type="match status" value="1"/>
</dbReference>
<evidence type="ECO:0000256" key="3">
    <source>
        <dbReference type="ARBA" id="ARBA00022692"/>
    </source>
</evidence>
<evidence type="ECO:0000256" key="6">
    <source>
        <dbReference type="SAM" id="Phobius"/>
    </source>
</evidence>
<organism evidence="8 9">
    <name type="scientific">Wickerhamiella sorbophila</name>
    <dbReference type="NCBI Taxonomy" id="45607"/>
    <lineage>
        <taxon>Eukaryota</taxon>
        <taxon>Fungi</taxon>
        <taxon>Dikarya</taxon>
        <taxon>Ascomycota</taxon>
        <taxon>Saccharomycotina</taxon>
        <taxon>Dipodascomycetes</taxon>
        <taxon>Dipodascales</taxon>
        <taxon>Trichomonascaceae</taxon>
        <taxon>Wickerhamiella</taxon>
    </lineage>
</organism>
<sequence>MSLVPISSFSGALAPKVSKQIFEESSDGDDEKNVYEHSDEVEYHDTNKLPLQVYTHYAEIQRSYEEDNRLDELYEAQELQRKTDPHANLTTAKLESQRQLRAAKIYSVFFLITTDILGPSNAPYAIAQMGYVPGVILYVLFGCMAAFGGYLLNRAFCRLDSNNYPIRTFSDLAARCIGYWFRYPFAILQFIQMIMNVGLILLGTATAVAEVIVQYHGHNTFCFVVNILVWALFGMLLGQIKTLHRFAHIANSAVWMNIAICIITMVAAATTTPYYSIFWANYGHDYPYNTTDILRYAITPGTLSTRIAGMNNMVFAWGGATIFCEVMAELKRPMDFWKGMICGQALILVVYLFFGLFVYSYWGQWSYVTANLGIAKQGLQVAGNILSIISGLLAAVLYGNVGIKVLYQGFLVADFNFPKLTTKKGTIYWAIAVVIYWAVAFIIGTAIPSISALVGIIGAFCIFNFSYTFPFMFNFVLMVREDAGRGDTFDIQTITVTRGDTWRNASRWKRGLFYGGTYRSMVKLAFFLLTLASLATCGLCSYSAIEQAIAVYQTNVATSFGCSANV</sequence>
<evidence type="ECO:0000256" key="4">
    <source>
        <dbReference type="ARBA" id="ARBA00022989"/>
    </source>
</evidence>
<evidence type="ECO:0000256" key="1">
    <source>
        <dbReference type="ARBA" id="ARBA00004141"/>
    </source>
</evidence>
<dbReference type="EMBL" id="NDIQ01000022">
    <property type="protein sequence ID" value="PRT55647.1"/>
    <property type="molecule type" value="Genomic_DNA"/>
</dbReference>
<accession>A0A2T0FKZ8</accession>
<dbReference type="PANTHER" id="PTHR22950:SF461">
    <property type="entry name" value="AMINO ACID TRANSPORTER TRANSMEMBRANE DOMAIN-CONTAINING PROTEIN"/>
    <property type="match status" value="1"/>
</dbReference>
<name>A0A2T0FKZ8_9ASCO</name>
<feature type="domain" description="Amino acid transporter transmembrane" evidence="7">
    <location>
        <begin position="122"/>
        <end position="489"/>
    </location>
</feature>
<keyword evidence="5 6" id="KW-0472">Membrane</keyword>
<evidence type="ECO:0000256" key="2">
    <source>
        <dbReference type="ARBA" id="ARBA00008066"/>
    </source>
</evidence>
<dbReference type="RefSeq" id="XP_024665592.1">
    <property type="nucleotide sequence ID" value="XM_024809824.1"/>
</dbReference>
<dbReference type="InterPro" id="IPR013057">
    <property type="entry name" value="AA_transpt_TM"/>
</dbReference>